<sequence>MSTTMLMVSFQQIHNLQPKSSSFCLQRNRCWIFLGSIFIDSSKIISSQAGNQYMRLNTNNKYNLEFWHQDEEIGPQRNYIFLAESSHRAVKSQMGYSMLGHA</sequence>
<accession>A0A0A9B7X0</accession>
<reference evidence="1" key="2">
    <citation type="journal article" date="2015" name="Data Brief">
        <title>Shoot transcriptome of the giant reed, Arundo donax.</title>
        <authorList>
            <person name="Barrero R.A."/>
            <person name="Guerrero F.D."/>
            <person name="Moolhuijzen P."/>
            <person name="Goolsby J.A."/>
            <person name="Tidwell J."/>
            <person name="Bellgard S.E."/>
            <person name="Bellgard M.I."/>
        </authorList>
    </citation>
    <scope>NUCLEOTIDE SEQUENCE</scope>
    <source>
        <tissue evidence="1">Shoot tissue taken approximately 20 cm above the soil surface</tissue>
    </source>
</reference>
<dbReference type="AlphaFoldDB" id="A0A0A9B7X0"/>
<dbReference type="EMBL" id="GBRH01239637">
    <property type="protein sequence ID" value="JAD58258.1"/>
    <property type="molecule type" value="Transcribed_RNA"/>
</dbReference>
<reference evidence="1" key="1">
    <citation type="submission" date="2014-09" db="EMBL/GenBank/DDBJ databases">
        <authorList>
            <person name="Magalhaes I.L.F."/>
            <person name="Oliveira U."/>
            <person name="Santos F.R."/>
            <person name="Vidigal T.H.D.A."/>
            <person name="Brescovit A.D."/>
            <person name="Santos A.J."/>
        </authorList>
    </citation>
    <scope>NUCLEOTIDE SEQUENCE</scope>
    <source>
        <tissue evidence="1">Shoot tissue taken approximately 20 cm above the soil surface</tissue>
    </source>
</reference>
<proteinExistence type="predicted"/>
<protein>
    <submittedName>
        <fullName evidence="1">Uncharacterized protein</fullName>
    </submittedName>
</protein>
<name>A0A0A9B7X0_ARUDO</name>
<evidence type="ECO:0000313" key="1">
    <source>
        <dbReference type="EMBL" id="JAD58258.1"/>
    </source>
</evidence>
<organism evidence="1">
    <name type="scientific">Arundo donax</name>
    <name type="common">Giant reed</name>
    <name type="synonym">Donax arundinaceus</name>
    <dbReference type="NCBI Taxonomy" id="35708"/>
    <lineage>
        <taxon>Eukaryota</taxon>
        <taxon>Viridiplantae</taxon>
        <taxon>Streptophyta</taxon>
        <taxon>Embryophyta</taxon>
        <taxon>Tracheophyta</taxon>
        <taxon>Spermatophyta</taxon>
        <taxon>Magnoliopsida</taxon>
        <taxon>Liliopsida</taxon>
        <taxon>Poales</taxon>
        <taxon>Poaceae</taxon>
        <taxon>PACMAD clade</taxon>
        <taxon>Arundinoideae</taxon>
        <taxon>Arundineae</taxon>
        <taxon>Arundo</taxon>
    </lineage>
</organism>